<sequence length="169" mass="20228">MSPMEPILKNKKSIEYDDYRDAPVYDPTFNKYFNELLEKNNISEYYFNESINGFIFLTPKGKLSALFTVSEEIFEGLHWQFIGDLEKEAATNKQISSSFIKELEENRKLLCFPFYGNDQHPLPEEWEKYAYPLEILQGENIYYIAYARDIDYIDPVEIYSFEKYQRKKK</sequence>
<dbReference type="RefSeq" id="WP_038465139.1">
    <property type="nucleotide sequence ID" value="NZ_CP008941.1"/>
</dbReference>
<dbReference type="Proteomes" id="UP000028926">
    <property type="component" value="Chromosome"/>
</dbReference>
<dbReference type="EMBL" id="CP008941">
    <property type="protein sequence ID" value="AIK96590.1"/>
    <property type="molecule type" value="Genomic_DNA"/>
</dbReference>
<proteinExistence type="predicted"/>
<organism evidence="1 2">
    <name type="scientific">Candidatus Odyssella acanthamoebae</name>
    <dbReference type="NCBI Taxonomy" id="91604"/>
    <lineage>
        <taxon>Bacteria</taxon>
        <taxon>Pseudomonadati</taxon>
        <taxon>Pseudomonadota</taxon>
        <taxon>Alphaproteobacteria</taxon>
        <taxon>Holosporales</taxon>
        <taxon>Candidatus Paracaedibacteraceae</taxon>
        <taxon>Candidatus Odyssella</taxon>
    </lineage>
</organism>
<dbReference type="eggNOG" id="COG3437">
    <property type="taxonomic scope" value="Bacteria"/>
</dbReference>
<name>A0A077B0X3_9PROT</name>
<dbReference type="AlphaFoldDB" id="A0A077B0X3"/>
<reference evidence="1 2" key="1">
    <citation type="submission" date="2014-07" db="EMBL/GenBank/DDBJ databases">
        <title>Comparative genomic insights into amoeba endosymbionts belonging to the families of Holosporaceae and Candidatus Midichloriaceae within Rickettsiales.</title>
        <authorList>
            <person name="Wang Z."/>
            <person name="Wu M."/>
        </authorList>
    </citation>
    <scope>NUCLEOTIDE SEQUENCE [LARGE SCALE GENOMIC DNA]</scope>
    <source>
        <strain evidence="1">PRA3</strain>
    </source>
</reference>
<dbReference type="HOGENOM" id="CLU_1575639_0_0_5"/>
<dbReference type="STRING" id="91604.ID47_07425"/>
<gene>
    <name evidence="1" type="ORF">ID47_07425</name>
</gene>
<dbReference type="KEGG" id="paca:ID47_07425"/>
<protein>
    <submittedName>
        <fullName evidence="1">Uncharacterized protein</fullName>
    </submittedName>
</protein>
<keyword evidence="2" id="KW-1185">Reference proteome</keyword>
<evidence type="ECO:0000313" key="2">
    <source>
        <dbReference type="Proteomes" id="UP000028926"/>
    </source>
</evidence>
<accession>A0A077B0X3</accession>
<evidence type="ECO:0000313" key="1">
    <source>
        <dbReference type="EMBL" id="AIK96590.1"/>
    </source>
</evidence>